<dbReference type="Proteomes" id="UP000399805">
    <property type="component" value="Unassembled WGS sequence"/>
</dbReference>
<evidence type="ECO:0000259" key="1">
    <source>
        <dbReference type="PROSITE" id="PS50995"/>
    </source>
</evidence>
<dbReference type="PANTHER" id="PTHR33164">
    <property type="entry name" value="TRANSCRIPTIONAL REGULATOR, MARR FAMILY"/>
    <property type="match status" value="1"/>
</dbReference>
<evidence type="ECO:0000313" key="2">
    <source>
        <dbReference type="EMBL" id="VVJ16131.1"/>
    </source>
</evidence>
<dbReference type="PRINTS" id="PR00598">
    <property type="entry name" value="HTHMARR"/>
</dbReference>
<dbReference type="SMART" id="SM00347">
    <property type="entry name" value="HTH_MARR"/>
    <property type="match status" value="1"/>
</dbReference>
<dbReference type="InterPro" id="IPR000835">
    <property type="entry name" value="HTH_MarR-typ"/>
</dbReference>
<dbReference type="Gene3D" id="1.10.10.10">
    <property type="entry name" value="Winged helix-like DNA-binding domain superfamily/Winged helix DNA-binding domain"/>
    <property type="match status" value="1"/>
</dbReference>
<dbReference type="InterPro" id="IPR036390">
    <property type="entry name" value="WH_DNA-bd_sf"/>
</dbReference>
<dbReference type="SUPFAM" id="SSF46785">
    <property type="entry name" value="Winged helix' DNA-binding domain"/>
    <property type="match status" value="1"/>
</dbReference>
<keyword evidence="3" id="KW-1185">Reference proteome</keyword>
<feature type="domain" description="HTH marR-type" evidence="1">
    <location>
        <begin position="8"/>
        <end position="140"/>
    </location>
</feature>
<dbReference type="Pfam" id="PF12802">
    <property type="entry name" value="MarR_2"/>
    <property type="match status" value="1"/>
</dbReference>
<dbReference type="GO" id="GO:0003700">
    <property type="term" value="F:DNA-binding transcription factor activity"/>
    <property type="evidence" value="ECO:0007669"/>
    <property type="project" value="InterPro"/>
</dbReference>
<name>A0A6I8LGD6_9PSEU</name>
<protein>
    <recommendedName>
        <fullName evidence="1">HTH marR-type domain-containing protein</fullName>
    </recommendedName>
</protein>
<dbReference type="EMBL" id="CABVGP010000001">
    <property type="protein sequence ID" value="VVJ16131.1"/>
    <property type="molecule type" value="Genomic_DNA"/>
</dbReference>
<dbReference type="GO" id="GO:0006950">
    <property type="term" value="P:response to stress"/>
    <property type="evidence" value="ECO:0007669"/>
    <property type="project" value="TreeGrafter"/>
</dbReference>
<dbReference type="PANTHER" id="PTHR33164:SF99">
    <property type="entry name" value="MARR FAMILY REGULATORY PROTEIN"/>
    <property type="match status" value="1"/>
</dbReference>
<proteinExistence type="predicted"/>
<gene>
    <name evidence="2" type="ORF">AA23TX_01152</name>
</gene>
<dbReference type="AlphaFoldDB" id="A0A6I8LGD6"/>
<dbReference type="InterPro" id="IPR036388">
    <property type="entry name" value="WH-like_DNA-bd_sf"/>
</dbReference>
<dbReference type="RefSeq" id="WP_196425189.1">
    <property type="nucleotide sequence ID" value="NZ_CABVGP010000001.1"/>
</dbReference>
<dbReference type="PROSITE" id="PS50995">
    <property type="entry name" value="HTH_MARR_2"/>
    <property type="match status" value="1"/>
</dbReference>
<accession>A0A6I8LGD6</accession>
<sequence length="143" mass="15767">MEAQPVDPAAIGMLLNRAHRLARAHANDAARPTGIELQHAGVLTAVRAGGVRSQRELGAALGVDKSTLVRIVDDLEHRNLVRRQRSASDRRAYEIVITEEGERRLDEAGDLFAEAVAGLLKVFDDADQRRLHELLTRFVAQES</sequence>
<dbReference type="InterPro" id="IPR039422">
    <property type="entry name" value="MarR/SlyA-like"/>
</dbReference>
<evidence type="ECO:0000313" key="3">
    <source>
        <dbReference type="Proteomes" id="UP000399805"/>
    </source>
</evidence>
<organism evidence="2 3">
    <name type="scientific">Amycolatopsis camponoti</name>
    <dbReference type="NCBI Taxonomy" id="2606593"/>
    <lineage>
        <taxon>Bacteria</taxon>
        <taxon>Bacillati</taxon>
        <taxon>Actinomycetota</taxon>
        <taxon>Actinomycetes</taxon>
        <taxon>Pseudonocardiales</taxon>
        <taxon>Pseudonocardiaceae</taxon>
        <taxon>Amycolatopsis</taxon>
    </lineage>
</organism>
<reference evidence="2 3" key="1">
    <citation type="submission" date="2019-09" db="EMBL/GenBank/DDBJ databases">
        <authorList>
            <person name="Leyn A S."/>
        </authorList>
    </citation>
    <scope>NUCLEOTIDE SEQUENCE [LARGE SCALE GENOMIC DNA]</scope>
    <source>
        <strain evidence="2">AA231_1</strain>
    </source>
</reference>